<dbReference type="GO" id="GO:0016747">
    <property type="term" value="F:acyltransferase activity, transferring groups other than amino-acyl groups"/>
    <property type="evidence" value="ECO:0007669"/>
    <property type="project" value="TreeGrafter"/>
</dbReference>
<reference evidence="3" key="1">
    <citation type="journal article" date="2019" name="Curr. Biol.">
        <title>Genome Sequence of Striga asiatica Provides Insight into the Evolution of Plant Parasitism.</title>
        <authorList>
            <person name="Yoshida S."/>
            <person name="Kim S."/>
            <person name="Wafula E.K."/>
            <person name="Tanskanen J."/>
            <person name="Kim Y.M."/>
            <person name="Honaas L."/>
            <person name="Yang Z."/>
            <person name="Spallek T."/>
            <person name="Conn C.E."/>
            <person name="Ichihashi Y."/>
            <person name="Cheong K."/>
            <person name="Cui S."/>
            <person name="Der J.P."/>
            <person name="Gundlach H."/>
            <person name="Jiao Y."/>
            <person name="Hori C."/>
            <person name="Ishida J.K."/>
            <person name="Kasahara H."/>
            <person name="Kiba T."/>
            <person name="Kim M.S."/>
            <person name="Koo N."/>
            <person name="Laohavisit A."/>
            <person name="Lee Y.H."/>
            <person name="Lumba S."/>
            <person name="McCourt P."/>
            <person name="Mortimer J.C."/>
            <person name="Mutuku J.M."/>
            <person name="Nomura T."/>
            <person name="Sasaki-Sekimoto Y."/>
            <person name="Seto Y."/>
            <person name="Wang Y."/>
            <person name="Wakatake T."/>
            <person name="Sakakibara H."/>
            <person name="Demura T."/>
            <person name="Yamaguchi S."/>
            <person name="Yoneyama K."/>
            <person name="Manabe R.I."/>
            <person name="Nelson D.C."/>
            <person name="Schulman A.H."/>
            <person name="Timko M.P."/>
            <person name="dePamphilis C.W."/>
            <person name="Choi D."/>
            <person name="Shirasu K."/>
        </authorList>
    </citation>
    <scope>NUCLEOTIDE SEQUENCE [LARGE SCALE GENOMIC DNA]</scope>
    <source>
        <strain evidence="3">cv. UVA1</strain>
    </source>
</reference>
<sequence>MAAVLPNPAMQDLKITYQESTLVLPCQQTQTKTTFLSNIDHFLNFNVPMAHFFRASPDFPPETVATRLKMAVEKVLLHYDFMAGRLKWNHHCGRAEIECNSAGVGFLVASSELSVNDIGDLACPNLGFRQLSAQKLDGLSEHDQPLCIFQVTSFKCGGFAIGISMNHILLDGIAAKMFQENVASQAFEDQRLLQYVPFHDRRLLAARSPPLVTFPHPEIFKPMGPALGLPIQGSNQPLSRTVLKMSSKDIDFLKAKAKFSSTDENVKLTSFKVVAALVWQCRALSSCDVDKNGDRDATIFTVVDLRSRLKEIHLPAEYCGNAIYGGYASAKCKEIEEWPFSKLVGMVSEGVDKVNDEYVRSAIDWMEMNKGGLPLGDCIVSSWLRLGFDRVAFPWGRPVQCVPVANQLERLCWVFPESGGEGVNVLVQRPNEEMERFIIHFQDFFADTKC</sequence>
<keyword evidence="3" id="KW-1185">Reference proteome</keyword>
<proteinExistence type="inferred from homology"/>
<name>A0A5A7RIY3_STRAF</name>
<evidence type="ECO:0000313" key="3">
    <source>
        <dbReference type="Proteomes" id="UP000325081"/>
    </source>
</evidence>
<gene>
    <name evidence="2" type="ORF">STAS_34905</name>
</gene>
<comment type="caution">
    <text evidence="2">The sequence shown here is derived from an EMBL/GenBank/DDBJ whole genome shotgun (WGS) entry which is preliminary data.</text>
</comment>
<dbReference type="PANTHER" id="PTHR31642:SF189">
    <property type="entry name" value="ACYLTRANSFERASE GLAUCE"/>
    <property type="match status" value="1"/>
</dbReference>
<dbReference type="PANTHER" id="PTHR31642">
    <property type="entry name" value="TRICHOTHECENE 3-O-ACETYLTRANSFERASE"/>
    <property type="match status" value="1"/>
</dbReference>
<organism evidence="2 3">
    <name type="scientific">Striga asiatica</name>
    <name type="common">Asiatic witchweed</name>
    <name type="synonym">Buchnera asiatica</name>
    <dbReference type="NCBI Taxonomy" id="4170"/>
    <lineage>
        <taxon>Eukaryota</taxon>
        <taxon>Viridiplantae</taxon>
        <taxon>Streptophyta</taxon>
        <taxon>Embryophyta</taxon>
        <taxon>Tracheophyta</taxon>
        <taxon>Spermatophyta</taxon>
        <taxon>Magnoliopsida</taxon>
        <taxon>eudicotyledons</taxon>
        <taxon>Gunneridae</taxon>
        <taxon>Pentapetalae</taxon>
        <taxon>asterids</taxon>
        <taxon>lamiids</taxon>
        <taxon>Lamiales</taxon>
        <taxon>Orobanchaceae</taxon>
        <taxon>Buchnereae</taxon>
        <taxon>Striga</taxon>
    </lineage>
</organism>
<dbReference type="EMBL" id="BKCP01013181">
    <property type="protein sequence ID" value="GER57124.1"/>
    <property type="molecule type" value="Genomic_DNA"/>
</dbReference>
<dbReference type="OrthoDB" id="671439at2759"/>
<evidence type="ECO:0000256" key="1">
    <source>
        <dbReference type="ARBA" id="ARBA00009861"/>
    </source>
</evidence>
<dbReference type="InterPro" id="IPR023213">
    <property type="entry name" value="CAT-like_dom_sf"/>
</dbReference>
<keyword evidence="2" id="KW-0808">Transferase</keyword>
<dbReference type="Gene3D" id="3.30.559.10">
    <property type="entry name" value="Chloramphenicol acetyltransferase-like domain"/>
    <property type="match status" value="2"/>
</dbReference>
<comment type="similarity">
    <text evidence="1">Belongs to the plant acyltransferase family.</text>
</comment>
<protein>
    <submittedName>
        <fullName evidence="2">HXXXD-type acyl-transferase family protein</fullName>
    </submittedName>
</protein>
<dbReference type="Pfam" id="PF02458">
    <property type="entry name" value="Transferase"/>
    <property type="match status" value="1"/>
</dbReference>
<dbReference type="InterPro" id="IPR050317">
    <property type="entry name" value="Plant_Fungal_Acyltransferase"/>
</dbReference>
<evidence type="ECO:0000313" key="2">
    <source>
        <dbReference type="EMBL" id="GER57124.1"/>
    </source>
</evidence>
<accession>A0A5A7RIY3</accession>
<dbReference type="AlphaFoldDB" id="A0A5A7RIY3"/>
<dbReference type="Proteomes" id="UP000325081">
    <property type="component" value="Unassembled WGS sequence"/>
</dbReference>